<dbReference type="PANTHER" id="PTHR11364:SF27">
    <property type="entry name" value="SULFURTRANSFERASE"/>
    <property type="match status" value="1"/>
</dbReference>
<evidence type="ECO:0000259" key="4">
    <source>
        <dbReference type="PROSITE" id="PS50206"/>
    </source>
</evidence>
<reference evidence="5 6" key="1">
    <citation type="submission" date="2023-08" db="EMBL/GenBank/DDBJ databases">
        <authorList>
            <person name="Roldan D.M."/>
            <person name="Menes R.J."/>
        </authorList>
    </citation>
    <scope>NUCLEOTIDE SEQUENCE [LARGE SCALE GENOMIC DNA]</scope>
    <source>
        <strain evidence="5 6">CCM 2812</strain>
    </source>
</reference>
<dbReference type="Gene3D" id="3.40.250.10">
    <property type="entry name" value="Rhodanese-like domain"/>
    <property type="match status" value="2"/>
</dbReference>
<organism evidence="5 6">
    <name type="scientific">Leptothrix discophora</name>
    <dbReference type="NCBI Taxonomy" id="89"/>
    <lineage>
        <taxon>Bacteria</taxon>
        <taxon>Pseudomonadati</taxon>
        <taxon>Pseudomonadota</taxon>
        <taxon>Betaproteobacteria</taxon>
        <taxon>Burkholderiales</taxon>
        <taxon>Sphaerotilaceae</taxon>
        <taxon>Leptothrix</taxon>
    </lineage>
</organism>
<dbReference type="SUPFAM" id="SSF52821">
    <property type="entry name" value="Rhodanese/Cell cycle control phosphatase"/>
    <property type="match status" value="2"/>
</dbReference>
<dbReference type="Pfam" id="PF00581">
    <property type="entry name" value="Rhodanese"/>
    <property type="match status" value="2"/>
</dbReference>
<dbReference type="InterPro" id="IPR036873">
    <property type="entry name" value="Rhodanese-like_dom_sf"/>
</dbReference>
<dbReference type="InterPro" id="IPR001307">
    <property type="entry name" value="Thiosulphate_STrfase_CS"/>
</dbReference>
<feature type="domain" description="Rhodanese" evidence="4">
    <location>
        <begin position="23"/>
        <end position="145"/>
    </location>
</feature>
<gene>
    <name evidence="5" type="ORF">Q8X39_15090</name>
</gene>
<dbReference type="InterPro" id="IPR045078">
    <property type="entry name" value="TST/MPST-like"/>
</dbReference>
<keyword evidence="2" id="KW-0677">Repeat</keyword>
<dbReference type="InterPro" id="IPR001763">
    <property type="entry name" value="Rhodanese-like_dom"/>
</dbReference>
<dbReference type="CDD" id="cd01449">
    <property type="entry name" value="TST_Repeat_2"/>
    <property type="match status" value="1"/>
</dbReference>
<keyword evidence="1 3" id="KW-0808">Transferase</keyword>
<name>A0ABT9G659_LEPDI</name>
<dbReference type="SMART" id="SM00450">
    <property type="entry name" value="RHOD"/>
    <property type="match status" value="2"/>
</dbReference>
<dbReference type="EMBL" id="JAUZEE010000008">
    <property type="protein sequence ID" value="MDP4301966.1"/>
    <property type="molecule type" value="Genomic_DNA"/>
</dbReference>
<dbReference type="RefSeq" id="WP_305750506.1">
    <property type="nucleotide sequence ID" value="NZ_JAUZEE010000008.1"/>
</dbReference>
<keyword evidence="6" id="KW-1185">Reference proteome</keyword>
<evidence type="ECO:0000256" key="2">
    <source>
        <dbReference type="ARBA" id="ARBA00022737"/>
    </source>
</evidence>
<dbReference type="PROSITE" id="PS50206">
    <property type="entry name" value="RHODANESE_3"/>
    <property type="match status" value="2"/>
</dbReference>
<proteinExistence type="predicted"/>
<feature type="domain" description="Rhodanese" evidence="4">
    <location>
        <begin position="176"/>
        <end position="289"/>
    </location>
</feature>
<dbReference type="Proteomes" id="UP001235760">
    <property type="component" value="Unassembled WGS sequence"/>
</dbReference>
<evidence type="ECO:0000256" key="3">
    <source>
        <dbReference type="RuleBase" id="RU000507"/>
    </source>
</evidence>
<comment type="caution">
    <text evidence="5">The sequence shown here is derived from an EMBL/GenBank/DDBJ whole genome shotgun (WGS) entry which is preliminary data.</text>
</comment>
<dbReference type="PROSITE" id="PS00683">
    <property type="entry name" value="RHODANESE_2"/>
    <property type="match status" value="1"/>
</dbReference>
<dbReference type="CDD" id="cd01448">
    <property type="entry name" value="TST_Repeat_1"/>
    <property type="match status" value="1"/>
</dbReference>
<accession>A0ABT9G659</accession>
<protein>
    <recommendedName>
        <fullName evidence="3">Sulfurtransferase</fullName>
    </recommendedName>
</protein>
<dbReference type="PANTHER" id="PTHR11364">
    <property type="entry name" value="THIOSULFATE SULFERTANSFERASE"/>
    <property type="match status" value="1"/>
</dbReference>
<dbReference type="GO" id="GO:0016740">
    <property type="term" value="F:transferase activity"/>
    <property type="evidence" value="ECO:0007669"/>
    <property type="project" value="UniProtKB-KW"/>
</dbReference>
<evidence type="ECO:0000313" key="6">
    <source>
        <dbReference type="Proteomes" id="UP001235760"/>
    </source>
</evidence>
<evidence type="ECO:0000313" key="5">
    <source>
        <dbReference type="EMBL" id="MDP4301966.1"/>
    </source>
</evidence>
<sequence>MTSLPTSPLITADALLALQASPDAARLRMFDCRFDLMRPDAGQAAFLEGHMPGAGYLHLDHDLSAKGDADALCGGRHPLPSMSRVAATFGRHGVAPDHIVVLHDAHGGMYAARAWWLLKWLGHGPAFVLDGGLAAWQAAGGALEAGPAAAVADLGAYPLPAEPGMAWVDADTVQARIGRGVLIDARAPERYRGEVEPLDPAAGHIPGAVNRPFQQNLDASGHFLPAEALRAAFETLLAGQPPQDVVHQCGSGVTACHNLLAMTVAGLPGARLYAGSWSEWCSQPQRPQVRGAQPG</sequence>
<evidence type="ECO:0000256" key="1">
    <source>
        <dbReference type="ARBA" id="ARBA00022679"/>
    </source>
</evidence>